<sequence length="234" mass="26241">MAGSKQVSDDQILWLAMADENVKAPNIFERAKEEIQAVMHSEILHRHREETHGRSNHIDENTPIDDVKAPNVFQRAKEEIEALIQTIHPENESKRDQSMEVESEKSVKPTNLIEKAKEEIQAFIHHENLPRIHHKETHGRRDDIDETTPIDEIKGPSILQRAKEELEALVETIHPKKESSDYVPSKVKEEGGFGASIGRGLEKVCSPDKACGIGASIGKGLEKVCSPRGSTKKD</sequence>
<proteinExistence type="predicted"/>
<name>A0ACB7G9B7_MANES</name>
<accession>A0ACB7G9B7</accession>
<gene>
    <name evidence="1" type="ORF">MANES_16G100500v8</name>
</gene>
<dbReference type="EMBL" id="CM004402">
    <property type="protein sequence ID" value="KAG8636108.1"/>
    <property type="molecule type" value="Genomic_DNA"/>
</dbReference>
<comment type="caution">
    <text evidence="1">The sequence shown here is derived from an EMBL/GenBank/DDBJ whole genome shotgun (WGS) entry which is preliminary data.</text>
</comment>
<dbReference type="Proteomes" id="UP000091857">
    <property type="component" value="Chromosome 16"/>
</dbReference>
<keyword evidence="2" id="KW-1185">Reference proteome</keyword>
<reference evidence="2" key="1">
    <citation type="journal article" date="2016" name="Nat. Biotechnol.">
        <title>Sequencing wild and cultivated cassava and related species reveals extensive interspecific hybridization and genetic diversity.</title>
        <authorList>
            <person name="Bredeson J.V."/>
            <person name="Lyons J.B."/>
            <person name="Prochnik S.E."/>
            <person name="Wu G.A."/>
            <person name="Ha C.M."/>
            <person name="Edsinger-Gonzales E."/>
            <person name="Grimwood J."/>
            <person name="Schmutz J."/>
            <person name="Rabbi I.Y."/>
            <person name="Egesi C."/>
            <person name="Nauluvula P."/>
            <person name="Lebot V."/>
            <person name="Ndunguru J."/>
            <person name="Mkamilo G."/>
            <person name="Bart R.S."/>
            <person name="Setter T.L."/>
            <person name="Gleadow R.M."/>
            <person name="Kulakow P."/>
            <person name="Ferguson M.E."/>
            <person name="Rounsley S."/>
            <person name="Rokhsar D.S."/>
        </authorList>
    </citation>
    <scope>NUCLEOTIDE SEQUENCE [LARGE SCALE GENOMIC DNA]</scope>
    <source>
        <strain evidence="2">cv. AM560-2</strain>
    </source>
</reference>
<evidence type="ECO:0000313" key="2">
    <source>
        <dbReference type="Proteomes" id="UP000091857"/>
    </source>
</evidence>
<evidence type="ECO:0000313" key="1">
    <source>
        <dbReference type="EMBL" id="KAG8636108.1"/>
    </source>
</evidence>
<organism evidence="1 2">
    <name type="scientific">Manihot esculenta</name>
    <name type="common">Cassava</name>
    <name type="synonym">Jatropha manihot</name>
    <dbReference type="NCBI Taxonomy" id="3983"/>
    <lineage>
        <taxon>Eukaryota</taxon>
        <taxon>Viridiplantae</taxon>
        <taxon>Streptophyta</taxon>
        <taxon>Embryophyta</taxon>
        <taxon>Tracheophyta</taxon>
        <taxon>Spermatophyta</taxon>
        <taxon>Magnoliopsida</taxon>
        <taxon>eudicotyledons</taxon>
        <taxon>Gunneridae</taxon>
        <taxon>Pentapetalae</taxon>
        <taxon>rosids</taxon>
        <taxon>fabids</taxon>
        <taxon>Malpighiales</taxon>
        <taxon>Euphorbiaceae</taxon>
        <taxon>Crotonoideae</taxon>
        <taxon>Manihoteae</taxon>
        <taxon>Manihot</taxon>
    </lineage>
</organism>
<protein>
    <submittedName>
        <fullName evidence="1">Uncharacterized protein</fullName>
    </submittedName>
</protein>